<feature type="domain" description="DUF883" evidence="11">
    <location>
        <begin position="95"/>
        <end position="123"/>
    </location>
</feature>
<keyword evidence="3" id="KW-1003">Cell membrane</keyword>
<dbReference type="InterPro" id="IPR043605">
    <property type="entry name" value="DUF883_C"/>
</dbReference>
<evidence type="ECO:0000256" key="4">
    <source>
        <dbReference type="ARBA" id="ARBA00022519"/>
    </source>
</evidence>
<evidence type="ECO:0000256" key="6">
    <source>
        <dbReference type="ARBA" id="ARBA00022989"/>
    </source>
</evidence>
<name>A0A158J407_9BURK</name>
<dbReference type="Proteomes" id="UP000054683">
    <property type="component" value="Unassembled WGS sequence"/>
</dbReference>
<dbReference type="PANTHER" id="PTHR35893">
    <property type="entry name" value="INNER MEMBRANE PROTEIN-RELATED"/>
    <property type="match status" value="1"/>
</dbReference>
<feature type="transmembrane region" description="Helical" evidence="9">
    <location>
        <begin position="104"/>
        <end position="122"/>
    </location>
</feature>
<dbReference type="OrthoDB" id="8942769at2"/>
<evidence type="ECO:0000256" key="2">
    <source>
        <dbReference type="ARBA" id="ARBA00010423"/>
    </source>
</evidence>
<dbReference type="Pfam" id="PF05957">
    <property type="entry name" value="DUF883"/>
    <property type="match status" value="1"/>
</dbReference>
<dbReference type="InterPro" id="IPR043604">
    <property type="entry name" value="DUF883_N"/>
</dbReference>
<protein>
    <submittedName>
        <fullName evidence="12">Membrane protein</fullName>
    </submittedName>
</protein>
<sequence>MNAFSNTRDAIGDSWNSTSRHARRISRHSQDAAQDIGGELRKLISEIEETLSEGTSADVAALRAQLSKSVDSARERLNNTHDAVRARANTALADADTYIHDKPWQVIALVGGLALVTGVLLARAR</sequence>
<evidence type="ECO:0000259" key="10">
    <source>
        <dbReference type="Pfam" id="PF05957"/>
    </source>
</evidence>
<evidence type="ECO:0000259" key="11">
    <source>
        <dbReference type="Pfam" id="PF19029"/>
    </source>
</evidence>
<keyword evidence="4" id="KW-0997">Cell inner membrane</keyword>
<evidence type="ECO:0000256" key="3">
    <source>
        <dbReference type="ARBA" id="ARBA00022475"/>
    </source>
</evidence>
<reference evidence="12 13" key="1">
    <citation type="submission" date="2016-01" db="EMBL/GenBank/DDBJ databases">
        <authorList>
            <person name="Oliw E.H."/>
        </authorList>
    </citation>
    <scope>NUCLEOTIDE SEQUENCE [LARGE SCALE GENOMIC DNA]</scope>
    <source>
        <strain evidence="12">LMG 27134</strain>
    </source>
</reference>
<dbReference type="GO" id="GO:0043022">
    <property type="term" value="F:ribosome binding"/>
    <property type="evidence" value="ECO:0007669"/>
    <property type="project" value="InterPro"/>
</dbReference>
<keyword evidence="7 9" id="KW-0472">Membrane</keyword>
<evidence type="ECO:0000256" key="7">
    <source>
        <dbReference type="ARBA" id="ARBA00023136"/>
    </source>
</evidence>
<dbReference type="GO" id="GO:0005886">
    <property type="term" value="C:plasma membrane"/>
    <property type="evidence" value="ECO:0007669"/>
    <property type="project" value="UniProtKB-SubCell"/>
</dbReference>
<keyword evidence="6 9" id="KW-1133">Transmembrane helix</keyword>
<feature type="region of interest" description="Disordered" evidence="8">
    <location>
        <begin position="1"/>
        <end position="32"/>
    </location>
</feature>
<comment type="subcellular location">
    <subcellularLocation>
        <location evidence="1">Cell inner membrane</location>
        <topology evidence="1">Single-pass membrane protein</topology>
    </subcellularLocation>
</comment>
<organism evidence="12 13">
    <name type="scientific">Caballeronia udeis</name>
    <dbReference type="NCBI Taxonomy" id="1232866"/>
    <lineage>
        <taxon>Bacteria</taxon>
        <taxon>Pseudomonadati</taxon>
        <taxon>Pseudomonadota</taxon>
        <taxon>Betaproteobacteria</taxon>
        <taxon>Burkholderiales</taxon>
        <taxon>Burkholderiaceae</taxon>
        <taxon>Caballeronia</taxon>
    </lineage>
</organism>
<dbReference type="Pfam" id="PF19029">
    <property type="entry name" value="DUF883_C"/>
    <property type="match status" value="1"/>
</dbReference>
<gene>
    <name evidence="12" type="ORF">AWB69_07084</name>
</gene>
<keyword evidence="5 9" id="KW-0812">Transmembrane</keyword>
<dbReference type="AlphaFoldDB" id="A0A158J407"/>
<evidence type="ECO:0000256" key="1">
    <source>
        <dbReference type="ARBA" id="ARBA00004377"/>
    </source>
</evidence>
<evidence type="ECO:0000256" key="5">
    <source>
        <dbReference type="ARBA" id="ARBA00022692"/>
    </source>
</evidence>
<accession>A0A158J407</accession>
<dbReference type="Gene3D" id="1.20.120.20">
    <property type="entry name" value="Apolipoprotein"/>
    <property type="match status" value="1"/>
</dbReference>
<comment type="similarity">
    <text evidence="2">Belongs to the ElaB/YgaM/YqjD family.</text>
</comment>
<evidence type="ECO:0000313" key="13">
    <source>
        <dbReference type="Proteomes" id="UP000054683"/>
    </source>
</evidence>
<dbReference type="PANTHER" id="PTHR35893:SF3">
    <property type="entry name" value="INNER MEMBRANE PROTEIN"/>
    <property type="match status" value="1"/>
</dbReference>
<feature type="compositionally biased region" description="Polar residues" evidence="8">
    <location>
        <begin position="1"/>
        <end position="19"/>
    </location>
</feature>
<dbReference type="InterPro" id="IPR010279">
    <property type="entry name" value="YqjD/ElaB"/>
</dbReference>
<feature type="domain" description="DUF883" evidence="10">
    <location>
        <begin position="36"/>
        <end position="82"/>
    </location>
</feature>
<dbReference type="RefSeq" id="WP_062091283.1">
    <property type="nucleotide sequence ID" value="NZ_FCOK02000069.1"/>
</dbReference>
<evidence type="ECO:0000313" key="12">
    <source>
        <dbReference type="EMBL" id="SAL63213.1"/>
    </source>
</evidence>
<proteinExistence type="inferred from homology"/>
<evidence type="ECO:0000256" key="9">
    <source>
        <dbReference type="SAM" id="Phobius"/>
    </source>
</evidence>
<dbReference type="EMBL" id="FCOK02000069">
    <property type="protein sequence ID" value="SAL63213.1"/>
    <property type="molecule type" value="Genomic_DNA"/>
</dbReference>
<evidence type="ECO:0000256" key="8">
    <source>
        <dbReference type="SAM" id="MobiDB-lite"/>
    </source>
</evidence>